<name>A0A6M3LVH3_9ZZZZ</name>
<gene>
    <name evidence="1" type="ORF">MM415B06174_0008</name>
</gene>
<evidence type="ECO:0000313" key="1">
    <source>
        <dbReference type="EMBL" id="QJA97522.1"/>
    </source>
</evidence>
<dbReference type="Gene3D" id="2.10.230.10">
    <property type="entry name" value="Heat shock protein DnaJ, cysteine-rich domain"/>
    <property type="match status" value="1"/>
</dbReference>
<dbReference type="AlphaFoldDB" id="A0A6M3LVH3"/>
<protein>
    <submittedName>
        <fullName evidence="1">Putative chaperone</fullName>
    </submittedName>
</protein>
<proteinExistence type="predicted"/>
<sequence>MESRQAKLMEGLAESMLLKQWGDIRNQRSLLASDSFRERAKQALLYIQSHGGVLKVKPPCHSCKGTGKNNYGRPCLRCNGTGWYGVELEPLIQEEEICPKCGGNITLLKKEYPGFQTCAEAEAVNGQNQCK</sequence>
<dbReference type="SUPFAM" id="SSF57938">
    <property type="entry name" value="DnaJ/Hsp40 cysteine-rich domain"/>
    <property type="match status" value="1"/>
</dbReference>
<dbReference type="InterPro" id="IPR036410">
    <property type="entry name" value="HSP_DnaJ_Cys-rich_dom_sf"/>
</dbReference>
<reference evidence="1" key="1">
    <citation type="submission" date="2020-03" db="EMBL/GenBank/DDBJ databases">
        <title>The deep terrestrial virosphere.</title>
        <authorList>
            <person name="Holmfeldt K."/>
            <person name="Nilsson E."/>
            <person name="Simone D."/>
            <person name="Lopez-Fernandez M."/>
            <person name="Wu X."/>
            <person name="de Brujin I."/>
            <person name="Lundin D."/>
            <person name="Andersson A."/>
            <person name="Bertilsson S."/>
            <person name="Dopson M."/>
        </authorList>
    </citation>
    <scope>NUCLEOTIDE SEQUENCE</scope>
    <source>
        <strain evidence="1">MM415B06174</strain>
    </source>
</reference>
<accession>A0A6M3LVH3</accession>
<dbReference type="EMBL" id="MT143501">
    <property type="protein sequence ID" value="QJA97522.1"/>
    <property type="molecule type" value="Genomic_DNA"/>
</dbReference>
<organism evidence="1">
    <name type="scientific">viral metagenome</name>
    <dbReference type="NCBI Taxonomy" id="1070528"/>
    <lineage>
        <taxon>unclassified sequences</taxon>
        <taxon>metagenomes</taxon>
        <taxon>organismal metagenomes</taxon>
    </lineage>
</organism>